<evidence type="ECO:0000256" key="2">
    <source>
        <dbReference type="ARBA" id="ARBA00022723"/>
    </source>
</evidence>
<keyword evidence="5 6" id="KW-0411">Iron-sulfur</keyword>
<reference evidence="8 10" key="3">
    <citation type="journal article" date="2024" name="Syst. Appl. Microbiol.">
        <title>Helicobacter cappadocius sp. nov., from lizards: The first psychrotrophic Helicobacter species.</title>
        <authorList>
            <person name="Aydin F."/>
            <person name="Tarhane S."/>
            <person name="Karakaya E."/>
            <person name="Abay S."/>
            <person name="Kayman T."/>
            <person name="Guran O."/>
            <person name="Bozkurt E."/>
            <person name="Uzum N."/>
            <person name="Avci A."/>
            <person name="Olgun K."/>
            <person name="Jablonski D."/>
            <person name="Guran C."/>
            <person name="Burcin Saticioglu I."/>
        </authorList>
    </citation>
    <scope>NUCLEOTIDE SEQUENCE [LARGE SCALE GENOMIC DNA]</scope>
    <source>
        <strain evidence="8">Faydin-H75</strain>
        <strain evidence="10">faydin-H76</strain>
    </source>
</reference>
<dbReference type="InterPro" id="IPR017900">
    <property type="entry name" value="4Fe4S_Fe_S_CS"/>
</dbReference>
<proteinExistence type="predicted"/>
<accession>A0AA90PJA8</accession>
<evidence type="ECO:0000259" key="7">
    <source>
        <dbReference type="PROSITE" id="PS51379"/>
    </source>
</evidence>
<feature type="domain" description="4Fe-4S ferredoxin-type" evidence="7">
    <location>
        <begin position="1"/>
        <end position="32"/>
    </location>
</feature>
<dbReference type="PROSITE" id="PS51379">
    <property type="entry name" value="4FE4S_FER_2"/>
    <property type="match status" value="1"/>
</dbReference>
<dbReference type="EMBL" id="JAUPEV010000001">
    <property type="protein sequence ID" value="MDO7252372.1"/>
    <property type="molecule type" value="Genomic_DNA"/>
</dbReference>
<dbReference type="InterPro" id="IPR012257">
    <property type="entry name" value="Glc_ox_4Fe-4S"/>
</dbReference>
<keyword evidence="6" id="KW-0249">Electron transport</keyword>
<dbReference type="Proteomes" id="UP001240777">
    <property type="component" value="Unassembled WGS sequence"/>
</dbReference>
<dbReference type="InterPro" id="IPR017896">
    <property type="entry name" value="4Fe4S_Fe-S-bd"/>
</dbReference>
<comment type="cofactor">
    <cofactor evidence="6">
        <name>[4Fe-4S] cluster</name>
        <dbReference type="ChEBI" id="CHEBI:49883"/>
    </cofactor>
    <text evidence="6">Binds 2 [4Fe-4S] clusters.</text>
</comment>
<dbReference type="GO" id="GO:0019154">
    <property type="term" value="F:glycolate dehydrogenase activity"/>
    <property type="evidence" value="ECO:0007669"/>
    <property type="project" value="UniProtKB-EC"/>
</dbReference>
<dbReference type="InterPro" id="IPR009051">
    <property type="entry name" value="Helical_ferredxn"/>
</dbReference>
<dbReference type="EC" id="1.1.99.14" evidence="6"/>
<dbReference type="Pfam" id="PF13183">
    <property type="entry name" value="Fer4_8"/>
    <property type="match status" value="1"/>
</dbReference>
<evidence type="ECO:0000313" key="11">
    <source>
        <dbReference type="Proteomes" id="UP001240777"/>
    </source>
</evidence>
<dbReference type="Gene3D" id="1.10.1060.10">
    <property type="entry name" value="Alpha-helical ferredoxin"/>
    <property type="match status" value="1"/>
</dbReference>
<evidence type="ECO:0000313" key="8">
    <source>
        <dbReference type="EMBL" id="MDO7252372.1"/>
    </source>
</evidence>
<comment type="function">
    <text evidence="6">Component of a complex that catalyzes the oxidation of glycolate to glyoxylate.</text>
</comment>
<dbReference type="RefSeq" id="WP_305516215.1">
    <property type="nucleotide sequence ID" value="NZ_JAUPEV010000001.1"/>
</dbReference>
<keyword evidence="4 6" id="KW-0408">Iron</keyword>
<dbReference type="GO" id="GO:0046872">
    <property type="term" value="F:metal ion binding"/>
    <property type="evidence" value="ECO:0007669"/>
    <property type="project" value="UniProtKB-UniRule"/>
</dbReference>
<comment type="caution">
    <text evidence="9">The sequence shown here is derived from an EMBL/GenBank/DDBJ whole genome shotgun (WGS) entry which is preliminary data.</text>
</comment>
<dbReference type="PROSITE" id="PS00198">
    <property type="entry name" value="4FE4S_FER_1"/>
    <property type="match status" value="1"/>
</dbReference>
<evidence type="ECO:0000256" key="6">
    <source>
        <dbReference type="PIRNR" id="PIRNR000139"/>
    </source>
</evidence>
<evidence type="ECO:0000256" key="3">
    <source>
        <dbReference type="ARBA" id="ARBA00022737"/>
    </source>
</evidence>
<dbReference type="PANTHER" id="PTHR32479:SF20">
    <property type="entry name" value="GLYCOLATE OXIDASE IRON-SULFUR SUBUNIT"/>
    <property type="match status" value="1"/>
</dbReference>
<dbReference type="PANTHER" id="PTHR32479">
    <property type="entry name" value="GLYCOLATE OXIDASE IRON-SULFUR SUBUNIT"/>
    <property type="match status" value="1"/>
</dbReference>
<comment type="catalytic activity">
    <reaction evidence="6">
        <text>(R)-lactate + A = pyruvate + AH2</text>
        <dbReference type="Rhea" id="RHEA:15089"/>
        <dbReference type="ChEBI" id="CHEBI:13193"/>
        <dbReference type="ChEBI" id="CHEBI:15361"/>
        <dbReference type="ChEBI" id="CHEBI:16004"/>
        <dbReference type="ChEBI" id="CHEBI:17499"/>
    </reaction>
</comment>
<dbReference type="PIRSF" id="PIRSF000139">
    <property type="entry name" value="Glc_ox_4Fe-4S"/>
    <property type="match status" value="1"/>
</dbReference>
<dbReference type="Pfam" id="PF02754">
    <property type="entry name" value="CCG"/>
    <property type="match status" value="2"/>
</dbReference>
<dbReference type="GO" id="GO:0051539">
    <property type="term" value="F:4 iron, 4 sulfur cluster binding"/>
    <property type="evidence" value="ECO:0007669"/>
    <property type="project" value="UniProtKB-UniRule"/>
</dbReference>
<dbReference type="AlphaFoldDB" id="A0AA90PJA8"/>
<evidence type="ECO:0000256" key="4">
    <source>
        <dbReference type="ARBA" id="ARBA00023004"/>
    </source>
</evidence>
<keyword evidence="6" id="KW-0813">Transport</keyword>
<reference evidence="9 11" key="1">
    <citation type="submission" date="2023-07" db="EMBL/GenBank/DDBJ databases">
        <title>Unpublished Manusciprt.</title>
        <authorList>
            <person name="Aydin F."/>
            <person name="Tarhane S."/>
            <person name="Saticioglu I.B."/>
            <person name="Karakaya E."/>
            <person name="Abay S."/>
            <person name="Guran O."/>
            <person name="Bozkurt E."/>
            <person name="Uzum N."/>
            <person name="Olgun K."/>
            <person name="Jablonski D."/>
        </authorList>
    </citation>
    <scope>NUCLEOTIDE SEQUENCE</scope>
    <source>
        <strain evidence="11">faydin-H75</strain>
        <strain evidence="9">Faydin-H76</strain>
    </source>
</reference>
<keyword evidence="1 6" id="KW-0004">4Fe-4S</keyword>
<comment type="catalytic activity">
    <reaction evidence="6">
        <text>glycolate + A = glyoxylate + AH2</text>
        <dbReference type="Rhea" id="RHEA:21264"/>
        <dbReference type="ChEBI" id="CHEBI:13193"/>
        <dbReference type="ChEBI" id="CHEBI:17499"/>
        <dbReference type="ChEBI" id="CHEBI:29805"/>
        <dbReference type="ChEBI" id="CHEBI:36655"/>
        <dbReference type="EC" id="1.1.99.14"/>
    </reaction>
</comment>
<dbReference type="Proteomes" id="UP001177258">
    <property type="component" value="Unassembled WGS sequence"/>
</dbReference>
<dbReference type="EMBL" id="JAUYZK010000001">
    <property type="protein sequence ID" value="MDP2538239.1"/>
    <property type="molecule type" value="Genomic_DNA"/>
</dbReference>
<evidence type="ECO:0000313" key="10">
    <source>
        <dbReference type="Proteomes" id="UP001177258"/>
    </source>
</evidence>
<reference evidence="8" key="2">
    <citation type="submission" date="2023-07" db="EMBL/GenBank/DDBJ databases">
        <authorList>
            <person name="Aydin F."/>
            <person name="Tarhane S."/>
            <person name="Saticioglu I.B."/>
            <person name="Karakaya E."/>
            <person name="Abay S."/>
            <person name="Guran O."/>
            <person name="Bozkurt E."/>
            <person name="Uzum N."/>
            <person name="Olgun K."/>
            <person name="Jablonski D."/>
        </authorList>
    </citation>
    <scope>NUCLEOTIDE SEQUENCE</scope>
    <source>
        <strain evidence="8">Faydin-H75</strain>
    </source>
</reference>
<organism evidence="9 10">
    <name type="scientific">Helicobacter cappadocius</name>
    <dbReference type="NCBI Taxonomy" id="3063998"/>
    <lineage>
        <taxon>Bacteria</taxon>
        <taxon>Pseudomonadati</taxon>
        <taxon>Campylobacterota</taxon>
        <taxon>Epsilonproteobacteria</taxon>
        <taxon>Campylobacterales</taxon>
        <taxon>Helicobacteraceae</taxon>
        <taxon>Helicobacter</taxon>
    </lineage>
</organism>
<sequence length="428" mass="48742">MSIDFKSISNACVKCGKCIPSCTIYQINRDESTSPRGFLDLLGAYERGDLELDKNAKNIFESCFLCTTCVQICPNTLPVDVMIEKIRVDIAKKYGISWSKKIFFYLLRHRKMMDFVFSFVYFAAPCIFKKNPSNTKNTLRFSLPKVRKRTIFPFSSKSFLQKHKGEIVSKNTSKNRELTHNKVAIFIGCLSNYNYVNVGESLLFILDKIGVDTLIPKQECCGAPAYFSGDIATVKYLVKKNITYFEEFIDKIDAILIPEATCAAMLIEDWKHILEDEEPQWIQRLNKLTPKMKMASFWLENSTILPDILQKIPFQEKNLTYHDPCHARKVLKIYKEPRNLLSKNYSLVEMSDSSRCCGFGGISMQSEKYDLTLKAGIPKAQMIKESKAQIVSAECSACRMQLDNAMDNLGVNATFSHPLELIAQALGK</sequence>
<keyword evidence="2 6" id="KW-0479">Metal-binding</keyword>
<keyword evidence="11" id="KW-1185">Reference proteome</keyword>
<dbReference type="InterPro" id="IPR004017">
    <property type="entry name" value="Cys_rich_dom"/>
</dbReference>
<evidence type="ECO:0000256" key="5">
    <source>
        <dbReference type="ARBA" id="ARBA00023014"/>
    </source>
</evidence>
<protein>
    <recommendedName>
        <fullName evidence="6">Glycolate oxidase iron-sulfur subunit</fullName>
        <ecNumber evidence="6">1.1.99.14</ecNumber>
    </recommendedName>
</protein>
<dbReference type="SUPFAM" id="SSF46548">
    <property type="entry name" value="alpha-helical ferredoxin"/>
    <property type="match status" value="1"/>
</dbReference>
<evidence type="ECO:0000256" key="1">
    <source>
        <dbReference type="ARBA" id="ARBA00022485"/>
    </source>
</evidence>
<evidence type="ECO:0000313" key="9">
    <source>
        <dbReference type="EMBL" id="MDP2538239.1"/>
    </source>
</evidence>
<keyword evidence="3" id="KW-0677">Repeat</keyword>
<name>A0AA90PJA8_9HELI</name>
<gene>
    <name evidence="8" type="ORF">Q5I04_00355</name>
    <name evidence="9" type="ORF">Q5I06_00355</name>
</gene>